<keyword evidence="1" id="KW-0067">ATP-binding</keyword>
<keyword evidence="1" id="KW-0547">Nucleotide-binding</keyword>
<dbReference type="GO" id="GO:0004386">
    <property type="term" value="F:helicase activity"/>
    <property type="evidence" value="ECO:0007669"/>
    <property type="project" value="UniProtKB-KW"/>
</dbReference>
<keyword evidence="2" id="KW-1185">Reference proteome</keyword>
<evidence type="ECO:0000313" key="1">
    <source>
        <dbReference type="EMBL" id="GIY86002.1"/>
    </source>
</evidence>
<gene>
    <name evidence="1" type="primary">pif1_51</name>
    <name evidence="1" type="ORF">CEXT_141361</name>
</gene>
<name>A0AAV4WT13_CAEEX</name>
<dbReference type="AlphaFoldDB" id="A0AAV4WT13"/>
<reference evidence="1 2" key="1">
    <citation type="submission" date="2021-06" db="EMBL/GenBank/DDBJ databases">
        <title>Caerostris extrusa draft genome.</title>
        <authorList>
            <person name="Kono N."/>
            <person name="Arakawa K."/>
        </authorList>
    </citation>
    <scope>NUCLEOTIDE SEQUENCE [LARGE SCALE GENOMIC DNA]</scope>
</reference>
<keyword evidence="1" id="KW-0347">Helicase</keyword>
<sequence>MLFYRSGIHVLVANFKTKVRAAVLYAKPGSSDDDIIDAIDESLDSKNRDYKIVLAGNFNIDMGTNRRSTRRRRSKAGVWPDPWNFAAQIDWEGDDDDYPM</sequence>
<protein>
    <submittedName>
        <fullName evidence="1">ATP-dependent DNA helicase</fullName>
    </submittedName>
</protein>
<accession>A0AAV4WT13</accession>
<comment type="caution">
    <text evidence="1">The sequence shown here is derived from an EMBL/GenBank/DDBJ whole genome shotgun (WGS) entry which is preliminary data.</text>
</comment>
<keyword evidence="1" id="KW-0378">Hydrolase</keyword>
<organism evidence="1 2">
    <name type="scientific">Caerostris extrusa</name>
    <name type="common">Bark spider</name>
    <name type="synonym">Caerostris bankana</name>
    <dbReference type="NCBI Taxonomy" id="172846"/>
    <lineage>
        <taxon>Eukaryota</taxon>
        <taxon>Metazoa</taxon>
        <taxon>Ecdysozoa</taxon>
        <taxon>Arthropoda</taxon>
        <taxon>Chelicerata</taxon>
        <taxon>Arachnida</taxon>
        <taxon>Araneae</taxon>
        <taxon>Araneomorphae</taxon>
        <taxon>Entelegynae</taxon>
        <taxon>Araneoidea</taxon>
        <taxon>Araneidae</taxon>
        <taxon>Caerostris</taxon>
    </lineage>
</organism>
<evidence type="ECO:0000313" key="2">
    <source>
        <dbReference type="Proteomes" id="UP001054945"/>
    </source>
</evidence>
<proteinExistence type="predicted"/>
<dbReference type="EMBL" id="BPLR01016726">
    <property type="protein sequence ID" value="GIY86002.1"/>
    <property type="molecule type" value="Genomic_DNA"/>
</dbReference>
<dbReference type="Proteomes" id="UP001054945">
    <property type="component" value="Unassembled WGS sequence"/>
</dbReference>